<reference evidence="4" key="2">
    <citation type="journal article" date="2007" name="Science">
        <title>Draft genome sequence of the sexually transmitted pathogen Trichomonas vaginalis.</title>
        <authorList>
            <person name="Carlton J.M."/>
            <person name="Hirt R.P."/>
            <person name="Silva J.C."/>
            <person name="Delcher A.L."/>
            <person name="Schatz M."/>
            <person name="Zhao Q."/>
            <person name="Wortman J.R."/>
            <person name="Bidwell S.L."/>
            <person name="Alsmark U.C.M."/>
            <person name="Besteiro S."/>
            <person name="Sicheritz-Ponten T."/>
            <person name="Noel C.J."/>
            <person name="Dacks J.B."/>
            <person name="Foster P.G."/>
            <person name="Simillion C."/>
            <person name="Van de Peer Y."/>
            <person name="Miranda-Saavedra D."/>
            <person name="Barton G.J."/>
            <person name="Westrop G.D."/>
            <person name="Mueller S."/>
            <person name="Dessi D."/>
            <person name="Fiori P.L."/>
            <person name="Ren Q."/>
            <person name="Paulsen I."/>
            <person name="Zhang H."/>
            <person name="Bastida-Corcuera F.D."/>
            <person name="Simoes-Barbosa A."/>
            <person name="Brown M.T."/>
            <person name="Hayes R.D."/>
            <person name="Mukherjee M."/>
            <person name="Okumura C.Y."/>
            <person name="Schneider R."/>
            <person name="Smith A.J."/>
            <person name="Vanacova S."/>
            <person name="Villalvazo M."/>
            <person name="Haas B.J."/>
            <person name="Pertea M."/>
            <person name="Feldblyum T.V."/>
            <person name="Utterback T.R."/>
            <person name="Shu C.L."/>
            <person name="Osoegawa K."/>
            <person name="de Jong P.J."/>
            <person name="Hrdy I."/>
            <person name="Horvathova L."/>
            <person name="Zubacova Z."/>
            <person name="Dolezal P."/>
            <person name="Malik S.B."/>
            <person name="Logsdon J.M. Jr."/>
            <person name="Henze K."/>
            <person name="Gupta A."/>
            <person name="Wang C.C."/>
            <person name="Dunne R.L."/>
            <person name="Upcroft J.A."/>
            <person name="Upcroft P."/>
            <person name="White O."/>
            <person name="Salzberg S.L."/>
            <person name="Tang P."/>
            <person name="Chiu C.-H."/>
            <person name="Lee Y.-S."/>
            <person name="Embley T.M."/>
            <person name="Coombs G.H."/>
            <person name="Mottram J.C."/>
            <person name="Tachezy J."/>
            <person name="Fraser-Liggett C.M."/>
            <person name="Johnson P.J."/>
        </authorList>
    </citation>
    <scope>NUCLEOTIDE SEQUENCE [LARGE SCALE GENOMIC DNA]</scope>
    <source>
        <strain evidence="4">G3</strain>
    </source>
</reference>
<dbReference type="PANTHER" id="PTHR45926">
    <property type="entry name" value="OSJNBA0053K19.4 PROTEIN"/>
    <property type="match status" value="1"/>
</dbReference>
<evidence type="ECO:0000256" key="2">
    <source>
        <dbReference type="PROSITE-ProRule" id="PRU00035"/>
    </source>
</evidence>
<gene>
    <name evidence="4" type="ORF">TVAG_047820</name>
</gene>
<dbReference type="SMART" id="SM00297">
    <property type="entry name" value="BROMO"/>
    <property type="match status" value="1"/>
</dbReference>
<dbReference type="VEuPathDB" id="TrichDB:TVAGG3_0485710"/>
<sequence>MKTIEREYCENITNKYLNHDLAIPFLQPVDEVRDGAVGYHDIIKHPMDLTTLHNNLKANKYTKSEEWKTDFLRIWANAIEYNKKQKNMVFHIASILQQEAKQDTDIIPKTSNDIWFLKLRQAALKVEEELGKGSHSSSKSRR</sequence>
<evidence type="ECO:0000256" key="1">
    <source>
        <dbReference type="ARBA" id="ARBA00023117"/>
    </source>
</evidence>
<dbReference type="SMR" id="A2FAA7"/>
<organism evidence="4 5">
    <name type="scientific">Trichomonas vaginalis (strain ATCC PRA-98 / G3)</name>
    <dbReference type="NCBI Taxonomy" id="412133"/>
    <lineage>
        <taxon>Eukaryota</taxon>
        <taxon>Metamonada</taxon>
        <taxon>Parabasalia</taxon>
        <taxon>Trichomonadida</taxon>
        <taxon>Trichomonadidae</taxon>
        <taxon>Trichomonas</taxon>
    </lineage>
</organism>
<dbReference type="KEGG" id="tva:4755976"/>
<feature type="domain" description="Bromo" evidence="3">
    <location>
        <begin position="17"/>
        <end position="89"/>
    </location>
</feature>
<protein>
    <submittedName>
        <fullName evidence="4">Bromodomain containing protein</fullName>
    </submittedName>
</protein>
<reference evidence="4" key="1">
    <citation type="submission" date="2006-10" db="EMBL/GenBank/DDBJ databases">
        <authorList>
            <person name="Amadeo P."/>
            <person name="Zhao Q."/>
            <person name="Wortman J."/>
            <person name="Fraser-Liggett C."/>
            <person name="Carlton J."/>
        </authorList>
    </citation>
    <scope>NUCLEOTIDE SEQUENCE</scope>
    <source>
        <strain evidence="4">G3</strain>
    </source>
</reference>
<accession>A2FAA7</accession>
<dbReference type="PRINTS" id="PR00503">
    <property type="entry name" value="BROMODOMAIN"/>
</dbReference>
<dbReference type="EMBL" id="DS113685">
    <property type="protein sequence ID" value="EAX98181.1"/>
    <property type="molecule type" value="Genomic_DNA"/>
</dbReference>
<dbReference type="InterPro" id="IPR018359">
    <property type="entry name" value="Bromodomain_CS"/>
</dbReference>
<keyword evidence="1 2" id="KW-0103">Bromodomain</keyword>
<dbReference type="PROSITE" id="PS50014">
    <property type="entry name" value="BROMODOMAIN_2"/>
    <property type="match status" value="1"/>
</dbReference>
<dbReference type="AlphaFoldDB" id="A2FAA7"/>
<dbReference type="OrthoDB" id="21449at2759"/>
<dbReference type="SUPFAM" id="SSF47370">
    <property type="entry name" value="Bromodomain"/>
    <property type="match status" value="1"/>
</dbReference>
<evidence type="ECO:0000313" key="5">
    <source>
        <dbReference type="Proteomes" id="UP000001542"/>
    </source>
</evidence>
<dbReference type="PROSITE" id="PS00633">
    <property type="entry name" value="BROMODOMAIN_1"/>
    <property type="match status" value="1"/>
</dbReference>
<dbReference type="InParanoid" id="A2FAA7"/>
<dbReference type="Proteomes" id="UP000001542">
    <property type="component" value="Unassembled WGS sequence"/>
</dbReference>
<evidence type="ECO:0000313" key="4">
    <source>
        <dbReference type="EMBL" id="EAX98181.1"/>
    </source>
</evidence>
<keyword evidence="5" id="KW-1185">Reference proteome</keyword>
<dbReference type="eggNOG" id="KOG1245">
    <property type="taxonomic scope" value="Eukaryota"/>
</dbReference>
<dbReference type="RefSeq" id="XP_001311111.1">
    <property type="nucleotide sequence ID" value="XM_001311110.1"/>
</dbReference>
<dbReference type="Pfam" id="PF00439">
    <property type="entry name" value="Bromodomain"/>
    <property type="match status" value="1"/>
</dbReference>
<dbReference type="STRING" id="5722.A2FAA7"/>
<dbReference type="Gene3D" id="1.20.920.10">
    <property type="entry name" value="Bromodomain-like"/>
    <property type="match status" value="1"/>
</dbReference>
<name>A2FAA7_TRIV3</name>
<dbReference type="InterPro" id="IPR001487">
    <property type="entry name" value="Bromodomain"/>
</dbReference>
<dbReference type="VEuPathDB" id="TrichDB:TVAG_047820"/>
<evidence type="ECO:0000259" key="3">
    <source>
        <dbReference type="PROSITE" id="PS50014"/>
    </source>
</evidence>
<dbReference type="CDD" id="cd04369">
    <property type="entry name" value="Bromodomain"/>
    <property type="match status" value="1"/>
</dbReference>
<proteinExistence type="predicted"/>
<dbReference type="InterPro" id="IPR036427">
    <property type="entry name" value="Bromodomain-like_sf"/>
</dbReference>